<gene>
    <name evidence="14" type="ORF">COV72_07325</name>
</gene>
<dbReference type="NCBIfam" id="TIGR00229">
    <property type="entry name" value="sensory_box"/>
    <property type="match status" value="1"/>
</dbReference>
<evidence type="ECO:0000313" key="15">
    <source>
        <dbReference type="Proteomes" id="UP000229641"/>
    </source>
</evidence>
<evidence type="ECO:0000256" key="3">
    <source>
        <dbReference type="ARBA" id="ARBA00012438"/>
    </source>
</evidence>
<keyword evidence="12" id="KW-0175">Coiled coil</keyword>
<proteinExistence type="predicted"/>
<dbReference type="InterPro" id="IPR004358">
    <property type="entry name" value="Sig_transdc_His_kin-like_C"/>
</dbReference>
<dbReference type="Gene3D" id="3.30.450.20">
    <property type="entry name" value="PAS domain"/>
    <property type="match status" value="1"/>
</dbReference>
<feature type="coiled-coil region" evidence="12">
    <location>
        <begin position="3"/>
        <end position="30"/>
    </location>
</feature>
<evidence type="ECO:0000256" key="5">
    <source>
        <dbReference type="ARBA" id="ARBA00022553"/>
    </source>
</evidence>
<keyword evidence="9" id="KW-0067">ATP-binding</keyword>
<dbReference type="PROSITE" id="PS50109">
    <property type="entry name" value="HIS_KIN"/>
    <property type="match status" value="1"/>
</dbReference>
<protein>
    <recommendedName>
        <fullName evidence="3">histidine kinase</fullName>
        <ecNumber evidence="3">2.7.13.3</ecNumber>
    </recommendedName>
</protein>
<dbReference type="Pfam" id="PF00512">
    <property type="entry name" value="HisKA"/>
    <property type="match status" value="1"/>
</dbReference>
<dbReference type="Gene3D" id="1.10.287.130">
    <property type="match status" value="1"/>
</dbReference>
<evidence type="ECO:0000256" key="6">
    <source>
        <dbReference type="ARBA" id="ARBA00022679"/>
    </source>
</evidence>
<dbReference type="InterPro" id="IPR035965">
    <property type="entry name" value="PAS-like_dom_sf"/>
</dbReference>
<evidence type="ECO:0000256" key="10">
    <source>
        <dbReference type="ARBA" id="ARBA00023012"/>
    </source>
</evidence>
<sequence length="367" mass="40590">MFTAKIKKRLAEIEQELRSCQEQSEQFKRENFLIRNIIKSMIEGVIILDKDSRIISLNPSLGGIFNISQGQAKGRFFLEAVPNNDIFEVITRVLKDGASVSKELSLHWPVEGVFFINASPISEGGIISGCLVVLHDITELKKLEKIRSDFVANVSHEIKTPLTSIKGSVETLLEGALEDKENARSFLKIIQRHTDRLDNLVNDLLSLSSLESGEKLLKIERVDLGEICSDAAAGFKSLLRKSSIELKNELGHLFVTADKETLSRAFANLIDNAVKFNKQGGFIRIYSEDAGDKIKIIVEDSGIGIPAKDVPRIFERFYRVDKARSRQIGGTGLGLSIVRHAVELHGGSAGVESTEGLGSKFFITLPK</sequence>
<reference evidence="14 15" key="1">
    <citation type="submission" date="2017-09" db="EMBL/GenBank/DDBJ databases">
        <title>Depth-based differentiation of microbial function through sediment-hosted aquifers and enrichment of novel symbionts in the deep terrestrial subsurface.</title>
        <authorList>
            <person name="Probst A.J."/>
            <person name="Ladd B."/>
            <person name="Jarett J.K."/>
            <person name="Geller-Mcgrath D.E."/>
            <person name="Sieber C.M."/>
            <person name="Emerson J.B."/>
            <person name="Anantharaman K."/>
            <person name="Thomas B.C."/>
            <person name="Malmstrom R."/>
            <person name="Stieglmeier M."/>
            <person name="Klingl A."/>
            <person name="Woyke T."/>
            <person name="Ryan C.M."/>
            <person name="Banfield J.F."/>
        </authorList>
    </citation>
    <scope>NUCLEOTIDE SEQUENCE [LARGE SCALE GENOMIC DNA]</scope>
    <source>
        <strain evidence="14">CG11_big_fil_rev_8_21_14_0_20_42_13</strain>
    </source>
</reference>
<keyword evidence="11" id="KW-0472">Membrane</keyword>
<dbReference type="Pfam" id="PF02518">
    <property type="entry name" value="HATPase_c"/>
    <property type="match status" value="1"/>
</dbReference>
<keyword evidence="5" id="KW-0597">Phosphoprotein</keyword>
<dbReference type="InterPro" id="IPR000014">
    <property type="entry name" value="PAS"/>
</dbReference>
<dbReference type="SUPFAM" id="SSF55785">
    <property type="entry name" value="PYP-like sensor domain (PAS domain)"/>
    <property type="match status" value="1"/>
</dbReference>
<dbReference type="SUPFAM" id="SSF47384">
    <property type="entry name" value="Homodimeric domain of signal transducing histidine kinase"/>
    <property type="match status" value="1"/>
</dbReference>
<keyword evidence="7" id="KW-0547">Nucleotide-binding</keyword>
<evidence type="ECO:0000256" key="2">
    <source>
        <dbReference type="ARBA" id="ARBA00004236"/>
    </source>
</evidence>
<comment type="caution">
    <text evidence="14">The sequence shown here is derived from an EMBL/GenBank/DDBJ whole genome shotgun (WGS) entry which is preliminary data.</text>
</comment>
<dbReference type="InterPro" id="IPR036097">
    <property type="entry name" value="HisK_dim/P_sf"/>
</dbReference>
<dbReference type="Proteomes" id="UP000229641">
    <property type="component" value="Unassembled WGS sequence"/>
</dbReference>
<dbReference type="GO" id="GO:0016036">
    <property type="term" value="P:cellular response to phosphate starvation"/>
    <property type="evidence" value="ECO:0007669"/>
    <property type="project" value="TreeGrafter"/>
</dbReference>
<keyword evidence="8" id="KW-0418">Kinase</keyword>
<evidence type="ECO:0000256" key="8">
    <source>
        <dbReference type="ARBA" id="ARBA00022777"/>
    </source>
</evidence>
<evidence type="ECO:0000256" key="9">
    <source>
        <dbReference type="ARBA" id="ARBA00022840"/>
    </source>
</evidence>
<dbReference type="SUPFAM" id="SSF55874">
    <property type="entry name" value="ATPase domain of HSP90 chaperone/DNA topoisomerase II/histidine kinase"/>
    <property type="match status" value="1"/>
</dbReference>
<dbReference type="PANTHER" id="PTHR45453">
    <property type="entry name" value="PHOSPHATE REGULON SENSOR PROTEIN PHOR"/>
    <property type="match status" value="1"/>
</dbReference>
<comment type="subcellular location">
    <subcellularLocation>
        <location evidence="2">Cell membrane</location>
    </subcellularLocation>
</comment>
<evidence type="ECO:0000256" key="7">
    <source>
        <dbReference type="ARBA" id="ARBA00022741"/>
    </source>
</evidence>
<dbReference type="CDD" id="cd00130">
    <property type="entry name" value="PAS"/>
    <property type="match status" value="1"/>
</dbReference>
<dbReference type="InterPro" id="IPR013656">
    <property type="entry name" value="PAS_4"/>
</dbReference>
<evidence type="ECO:0000256" key="4">
    <source>
        <dbReference type="ARBA" id="ARBA00022475"/>
    </source>
</evidence>
<dbReference type="Gene3D" id="3.30.565.10">
    <property type="entry name" value="Histidine kinase-like ATPase, C-terminal domain"/>
    <property type="match status" value="1"/>
</dbReference>
<dbReference type="FunFam" id="1.10.287.130:FF:000008">
    <property type="entry name" value="Two-component sensor histidine kinase"/>
    <property type="match status" value="1"/>
</dbReference>
<dbReference type="CDD" id="cd00075">
    <property type="entry name" value="HATPase"/>
    <property type="match status" value="1"/>
</dbReference>
<dbReference type="FunFam" id="3.30.565.10:FF:000006">
    <property type="entry name" value="Sensor histidine kinase WalK"/>
    <property type="match status" value="1"/>
</dbReference>
<feature type="domain" description="Histidine kinase" evidence="13">
    <location>
        <begin position="153"/>
        <end position="367"/>
    </location>
</feature>
<dbReference type="InterPro" id="IPR036890">
    <property type="entry name" value="HATPase_C_sf"/>
</dbReference>
<comment type="catalytic activity">
    <reaction evidence="1">
        <text>ATP + protein L-histidine = ADP + protein N-phospho-L-histidine.</text>
        <dbReference type="EC" id="2.7.13.3"/>
    </reaction>
</comment>
<dbReference type="SMART" id="SM00387">
    <property type="entry name" value="HATPase_c"/>
    <property type="match status" value="1"/>
</dbReference>
<dbReference type="CDD" id="cd00082">
    <property type="entry name" value="HisKA"/>
    <property type="match status" value="1"/>
</dbReference>
<evidence type="ECO:0000313" key="14">
    <source>
        <dbReference type="EMBL" id="PIQ88615.1"/>
    </source>
</evidence>
<dbReference type="SMART" id="SM00388">
    <property type="entry name" value="HisKA"/>
    <property type="match status" value="1"/>
</dbReference>
<dbReference type="InterPro" id="IPR003661">
    <property type="entry name" value="HisK_dim/P_dom"/>
</dbReference>
<dbReference type="Pfam" id="PF08448">
    <property type="entry name" value="PAS_4"/>
    <property type="match status" value="1"/>
</dbReference>
<dbReference type="InterPro" id="IPR003594">
    <property type="entry name" value="HATPase_dom"/>
</dbReference>
<evidence type="ECO:0000256" key="1">
    <source>
        <dbReference type="ARBA" id="ARBA00000085"/>
    </source>
</evidence>
<keyword evidence="10" id="KW-0902">Two-component regulatory system</keyword>
<dbReference type="SMART" id="SM00091">
    <property type="entry name" value="PAS"/>
    <property type="match status" value="1"/>
</dbReference>
<dbReference type="GO" id="GO:0004721">
    <property type="term" value="F:phosphoprotein phosphatase activity"/>
    <property type="evidence" value="ECO:0007669"/>
    <property type="project" value="TreeGrafter"/>
</dbReference>
<dbReference type="InterPro" id="IPR005467">
    <property type="entry name" value="His_kinase_dom"/>
</dbReference>
<keyword evidence="4" id="KW-1003">Cell membrane</keyword>
<dbReference type="GO" id="GO:0000155">
    <property type="term" value="F:phosphorelay sensor kinase activity"/>
    <property type="evidence" value="ECO:0007669"/>
    <property type="project" value="InterPro"/>
</dbReference>
<accession>A0A2H0LYP8</accession>
<name>A0A2H0LYP8_9BACT</name>
<dbReference type="InterPro" id="IPR050351">
    <property type="entry name" value="BphY/WalK/GraS-like"/>
</dbReference>
<dbReference type="PANTHER" id="PTHR45453:SF1">
    <property type="entry name" value="PHOSPHATE REGULON SENSOR PROTEIN PHOR"/>
    <property type="match status" value="1"/>
</dbReference>
<dbReference type="EMBL" id="PCWA01000095">
    <property type="protein sequence ID" value="PIQ88615.1"/>
    <property type="molecule type" value="Genomic_DNA"/>
</dbReference>
<keyword evidence="6" id="KW-0808">Transferase</keyword>
<evidence type="ECO:0000259" key="13">
    <source>
        <dbReference type="PROSITE" id="PS50109"/>
    </source>
</evidence>
<organism evidence="14 15">
    <name type="scientific">Candidatus Ghiorseimicrobium undicola</name>
    <dbReference type="NCBI Taxonomy" id="1974746"/>
    <lineage>
        <taxon>Bacteria</taxon>
        <taxon>Pseudomonadati</taxon>
        <taxon>Candidatus Omnitrophota</taxon>
        <taxon>Candidatus Ghiorseimicrobium</taxon>
    </lineage>
</organism>
<evidence type="ECO:0000256" key="11">
    <source>
        <dbReference type="ARBA" id="ARBA00023136"/>
    </source>
</evidence>
<evidence type="ECO:0000256" key="12">
    <source>
        <dbReference type="SAM" id="Coils"/>
    </source>
</evidence>
<dbReference type="GO" id="GO:0005886">
    <property type="term" value="C:plasma membrane"/>
    <property type="evidence" value="ECO:0007669"/>
    <property type="project" value="UniProtKB-SubCell"/>
</dbReference>
<dbReference type="GO" id="GO:0005524">
    <property type="term" value="F:ATP binding"/>
    <property type="evidence" value="ECO:0007669"/>
    <property type="project" value="UniProtKB-KW"/>
</dbReference>
<dbReference type="EC" id="2.7.13.3" evidence="3"/>
<dbReference type="PRINTS" id="PR00344">
    <property type="entry name" value="BCTRLSENSOR"/>
</dbReference>
<dbReference type="AlphaFoldDB" id="A0A2H0LYP8"/>